<dbReference type="InterPro" id="IPR022870">
    <property type="entry name" value="Ferredoxin_bilin_OxRdtase"/>
</dbReference>
<dbReference type="GO" id="GO:0050620">
    <property type="term" value="F:phycocyanobilin:ferredoxin oxidoreductase activity"/>
    <property type="evidence" value="ECO:0007669"/>
    <property type="project" value="UniProtKB-UniRule"/>
</dbReference>
<organism evidence="7 8">
    <name type="scientific">Aphanocapsa feldmannii 277cV</name>
    <dbReference type="NCBI Taxonomy" id="2507553"/>
    <lineage>
        <taxon>Bacteria</taxon>
        <taxon>Bacillati</taxon>
        <taxon>Cyanobacteriota</taxon>
        <taxon>Cyanophyceae</taxon>
        <taxon>Oscillatoriophycideae</taxon>
        <taxon>Chroococcales</taxon>
        <taxon>Microcystaceae</taxon>
        <taxon>Aphanocapsa</taxon>
    </lineage>
</organism>
<evidence type="ECO:0000256" key="1">
    <source>
        <dbReference type="ARBA" id="ARBA00006908"/>
    </source>
</evidence>
<comment type="caution">
    <text evidence="7">The sequence shown here is derived from an EMBL/GenBank/DDBJ whole genome shotgun (WGS) entry which is preliminary data.</text>
</comment>
<evidence type="ECO:0000256" key="5">
    <source>
        <dbReference type="ARBA" id="ARBA00049084"/>
    </source>
</evidence>
<comment type="similarity">
    <text evidence="1 6">Belongs to the HY2 family.</text>
</comment>
<evidence type="ECO:0000256" key="4">
    <source>
        <dbReference type="ARBA" id="ARBA00023002"/>
    </source>
</evidence>
<name>A0A524RL96_9CHRO</name>
<sequence length="278" mass="30619">MIPAFSTLRVRLERLFGRNGVSSSGHEGLSARTIACFKACNDHDLVSALSQGILKRWRQLDGLAVLPIPPGFAEIHGRFDGKALLIRNVCFSAQGFRKLHLEVANLGPGLNILHCVMFPDHSWDLPLFGCDIVTARGRVTAAVVDLSPTAAALDGQWLEALAPLRRFAYATPRDLPEWGSIFSAAVCFVRPGSAEEENAFLKQSLGYLDALLNRKASIIPDGSDDPASLARLEGQRRYCRQQQCNDKTRRVLAKAFDDSWADRYIRELLFDSPQVGAA</sequence>
<dbReference type="InterPro" id="IPR009249">
    <property type="entry name" value="Ferredoxin-dep_bilin_Rdtase"/>
</dbReference>
<dbReference type="EMBL" id="SRMO01000084">
    <property type="protein sequence ID" value="TGG90826.1"/>
    <property type="molecule type" value="Genomic_DNA"/>
</dbReference>
<dbReference type="AlphaFoldDB" id="A0A524RL96"/>
<dbReference type="HAMAP" id="MF_00618">
    <property type="entry name" value="Ferredoxin_bilin_red"/>
    <property type="match status" value="1"/>
</dbReference>
<protein>
    <recommendedName>
        <fullName evidence="3 6">Phycocyanobilin:ferredoxin oxidoreductase</fullName>
        <ecNumber evidence="2 6">1.3.7.5</ecNumber>
    </recommendedName>
</protein>
<dbReference type="PANTHER" id="PTHR34557:SF1">
    <property type="entry name" value="PHYTOCHROMOBILIN:FERREDOXIN OXIDOREDUCTASE, CHLOROPLASTIC"/>
    <property type="match status" value="1"/>
</dbReference>
<comment type="catalytic activity">
    <reaction evidence="5 6">
        <text>(2R,3Z)-phycocyanobilin + 4 oxidized [2Fe-2S]-[ferredoxin] = biliverdin IXalpha + 4 reduced [2Fe-2S]-[ferredoxin] + 4 H(+)</text>
        <dbReference type="Rhea" id="RHEA:15309"/>
        <dbReference type="Rhea" id="RHEA-COMP:10000"/>
        <dbReference type="Rhea" id="RHEA-COMP:10001"/>
        <dbReference type="ChEBI" id="CHEBI:15378"/>
        <dbReference type="ChEBI" id="CHEBI:33737"/>
        <dbReference type="ChEBI" id="CHEBI:33738"/>
        <dbReference type="ChEBI" id="CHEBI:57437"/>
        <dbReference type="ChEBI" id="CHEBI:57991"/>
        <dbReference type="EC" id="1.3.7.5"/>
    </reaction>
</comment>
<dbReference type="GO" id="GO:0010024">
    <property type="term" value="P:phytochromobilin biosynthetic process"/>
    <property type="evidence" value="ECO:0007669"/>
    <property type="project" value="InterPro"/>
</dbReference>
<evidence type="ECO:0000313" key="8">
    <source>
        <dbReference type="Proteomes" id="UP000317990"/>
    </source>
</evidence>
<proteinExistence type="inferred from homology"/>
<evidence type="ECO:0000256" key="2">
    <source>
        <dbReference type="ARBA" id="ARBA00012716"/>
    </source>
</evidence>
<dbReference type="Pfam" id="PF05996">
    <property type="entry name" value="Fe_bilin_red"/>
    <property type="match status" value="1"/>
</dbReference>
<keyword evidence="4 6" id="KW-0560">Oxidoreductase</keyword>
<comment type="function">
    <text evidence="6">Catalyzes the four-electron reduction of biliverdin IX-alpha (2-electron reduction at both the A and D rings); the reaction proceeds via an isolatable 2-electron intermediate, 181,182-dihydrobiliverdin.</text>
</comment>
<reference evidence="7 8" key="1">
    <citation type="journal article" date="2019" name="mSystems">
        <title>Life at home and on the roam: Genomic adaptions reflect the dual lifestyle of an intracellular, facultative symbiont.</title>
        <authorList>
            <person name="Burgsdorf I."/>
        </authorList>
    </citation>
    <scope>NUCLEOTIDE SEQUENCE [LARGE SCALE GENOMIC DNA]</scope>
    <source>
        <strain evidence="7">277cV</strain>
    </source>
</reference>
<accession>A0A524RL96</accession>
<dbReference type="PANTHER" id="PTHR34557">
    <property type="entry name" value="PHYTOCHROMOBILIN:FERREDOXIN OXIDOREDUCTASE, CHLOROPLASTIC"/>
    <property type="match status" value="1"/>
</dbReference>
<dbReference type="Gene3D" id="3.40.1500.20">
    <property type="match status" value="1"/>
</dbReference>
<evidence type="ECO:0000256" key="3">
    <source>
        <dbReference type="ARBA" id="ARBA00016783"/>
    </source>
</evidence>
<dbReference type="NCBIfam" id="NF002760">
    <property type="entry name" value="PRK02816.1"/>
    <property type="match status" value="1"/>
</dbReference>
<dbReference type="GO" id="GO:0050897">
    <property type="term" value="F:cobalt ion binding"/>
    <property type="evidence" value="ECO:0007669"/>
    <property type="project" value="InterPro"/>
</dbReference>
<evidence type="ECO:0000313" key="7">
    <source>
        <dbReference type="EMBL" id="TGG90826.1"/>
    </source>
</evidence>
<evidence type="ECO:0000256" key="6">
    <source>
        <dbReference type="HAMAP-Rule" id="MF_00618"/>
    </source>
</evidence>
<dbReference type="Proteomes" id="UP000317990">
    <property type="component" value="Unassembled WGS sequence"/>
</dbReference>
<dbReference type="EC" id="1.3.7.5" evidence="2 6"/>
<gene>
    <name evidence="6" type="primary">pcyA</name>
    <name evidence="7" type="ORF">ERJ67_08820</name>
</gene>